<accession>A0A2K3KIP1</accession>
<dbReference type="Proteomes" id="UP000236291">
    <property type="component" value="Unassembled WGS sequence"/>
</dbReference>
<sequence>DLEELGSSELSASNSLRSLASFFKVPKFFPSSLWGTT</sequence>
<reference evidence="1 2" key="1">
    <citation type="journal article" date="2014" name="Am. J. Bot.">
        <title>Genome assembly and annotation for red clover (Trifolium pratense; Fabaceae).</title>
        <authorList>
            <person name="Istvanek J."/>
            <person name="Jaros M."/>
            <person name="Krenek A."/>
            <person name="Repkova J."/>
        </authorList>
    </citation>
    <scope>NUCLEOTIDE SEQUENCE [LARGE SCALE GENOMIC DNA]</scope>
    <source>
        <strain evidence="2">cv. Tatra</strain>
        <tissue evidence="1">Young leaves</tissue>
    </source>
</reference>
<protein>
    <submittedName>
        <fullName evidence="1">Uncharacterized protein</fullName>
    </submittedName>
</protein>
<evidence type="ECO:0000313" key="1">
    <source>
        <dbReference type="EMBL" id="PNX66161.1"/>
    </source>
</evidence>
<gene>
    <name evidence="1" type="ORF">L195_g062926</name>
</gene>
<evidence type="ECO:0000313" key="2">
    <source>
        <dbReference type="Proteomes" id="UP000236291"/>
    </source>
</evidence>
<feature type="non-terminal residue" evidence="1">
    <location>
        <position position="1"/>
    </location>
</feature>
<dbReference type="EMBL" id="ASHM01189794">
    <property type="protein sequence ID" value="PNX66161.1"/>
    <property type="molecule type" value="Genomic_DNA"/>
</dbReference>
<comment type="caution">
    <text evidence="1">The sequence shown here is derived from an EMBL/GenBank/DDBJ whole genome shotgun (WGS) entry which is preliminary data.</text>
</comment>
<proteinExistence type="predicted"/>
<name>A0A2K3KIP1_TRIPR</name>
<dbReference type="AlphaFoldDB" id="A0A2K3KIP1"/>
<organism evidence="1 2">
    <name type="scientific">Trifolium pratense</name>
    <name type="common">Red clover</name>
    <dbReference type="NCBI Taxonomy" id="57577"/>
    <lineage>
        <taxon>Eukaryota</taxon>
        <taxon>Viridiplantae</taxon>
        <taxon>Streptophyta</taxon>
        <taxon>Embryophyta</taxon>
        <taxon>Tracheophyta</taxon>
        <taxon>Spermatophyta</taxon>
        <taxon>Magnoliopsida</taxon>
        <taxon>eudicotyledons</taxon>
        <taxon>Gunneridae</taxon>
        <taxon>Pentapetalae</taxon>
        <taxon>rosids</taxon>
        <taxon>fabids</taxon>
        <taxon>Fabales</taxon>
        <taxon>Fabaceae</taxon>
        <taxon>Papilionoideae</taxon>
        <taxon>50 kb inversion clade</taxon>
        <taxon>NPAAA clade</taxon>
        <taxon>Hologalegina</taxon>
        <taxon>IRL clade</taxon>
        <taxon>Trifolieae</taxon>
        <taxon>Trifolium</taxon>
    </lineage>
</organism>
<reference evidence="1 2" key="2">
    <citation type="journal article" date="2017" name="Front. Plant Sci.">
        <title>Gene Classification and Mining of Molecular Markers Useful in Red Clover (Trifolium pratense) Breeding.</title>
        <authorList>
            <person name="Istvanek J."/>
            <person name="Dluhosova J."/>
            <person name="Dluhos P."/>
            <person name="Patkova L."/>
            <person name="Nedelnik J."/>
            <person name="Repkova J."/>
        </authorList>
    </citation>
    <scope>NUCLEOTIDE SEQUENCE [LARGE SCALE GENOMIC DNA]</scope>
    <source>
        <strain evidence="2">cv. Tatra</strain>
        <tissue evidence="1">Young leaves</tissue>
    </source>
</reference>